<evidence type="ECO:0000313" key="1">
    <source>
        <dbReference type="EMBL" id="KAF3832512.1"/>
    </source>
</evidence>
<keyword evidence="2" id="KW-1185">Reference proteome</keyword>
<dbReference type="AlphaFoldDB" id="A0A7J5X6A9"/>
<name>A0A7J5X6A9_DISMA</name>
<dbReference type="Proteomes" id="UP000518266">
    <property type="component" value="Unassembled WGS sequence"/>
</dbReference>
<proteinExistence type="predicted"/>
<reference evidence="1 2" key="1">
    <citation type="submission" date="2020-03" db="EMBL/GenBank/DDBJ databases">
        <title>Dissostichus mawsoni Genome sequencing and assembly.</title>
        <authorList>
            <person name="Park H."/>
        </authorList>
    </citation>
    <scope>NUCLEOTIDE SEQUENCE [LARGE SCALE GENOMIC DNA]</scope>
    <source>
        <strain evidence="1">DM0001</strain>
        <tissue evidence="1">Muscle</tissue>
    </source>
</reference>
<protein>
    <submittedName>
        <fullName evidence="1">Uncharacterized protein</fullName>
    </submittedName>
</protein>
<sequence length="72" mass="7714">MVRHDVDGLVFGVVGTLVPVVTRIVVVNITAGLRQLLRPHLVDQVILHAGVATLKAILLRSVESADPTQTPQ</sequence>
<accession>A0A7J5X6A9</accession>
<organism evidence="1 2">
    <name type="scientific">Dissostichus mawsoni</name>
    <name type="common">Antarctic cod</name>
    <dbReference type="NCBI Taxonomy" id="36200"/>
    <lineage>
        <taxon>Eukaryota</taxon>
        <taxon>Metazoa</taxon>
        <taxon>Chordata</taxon>
        <taxon>Craniata</taxon>
        <taxon>Vertebrata</taxon>
        <taxon>Euteleostomi</taxon>
        <taxon>Actinopterygii</taxon>
        <taxon>Neopterygii</taxon>
        <taxon>Teleostei</taxon>
        <taxon>Neoteleostei</taxon>
        <taxon>Acanthomorphata</taxon>
        <taxon>Eupercaria</taxon>
        <taxon>Perciformes</taxon>
        <taxon>Notothenioidei</taxon>
        <taxon>Nototheniidae</taxon>
        <taxon>Dissostichus</taxon>
    </lineage>
</organism>
<comment type="caution">
    <text evidence="1">The sequence shown here is derived from an EMBL/GenBank/DDBJ whole genome shotgun (WGS) entry which is preliminary data.</text>
</comment>
<gene>
    <name evidence="1" type="ORF">F7725_026177</name>
</gene>
<evidence type="ECO:0000313" key="2">
    <source>
        <dbReference type="Proteomes" id="UP000518266"/>
    </source>
</evidence>
<dbReference type="EMBL" id="JAAKFY010000027">
    <property type="protein sequence ID" value="KAF3832512.1"/>
    <property type="molecule type" value="Genomic_DNA"/>
</dbReference>